<keyword evidence="2 7" id="KW-0699">rRNA-binding</keyword>
<dbReference type="PRINTS" id="PR01249">
    <property type="entry name" value="RIBOSOMALL31"/>
</dbReference>
<dbReference type="InterPro" id="IPR002150">
    <property type="entry name" value="Ribosomal_bL31"/>
</dbReference>
<protein>
    <recommendedName>
        <fullName evidence="6 7">Large ribosomal subunit protein bL31</fullName>
    </recommendedName>
</protein>
<feature type="binding site" evidence="7">
    <location>
        <position position="76"/>
    </location>
    <ligand>
        <name>Zn(2+)</name>
        <dbReference type="ChEBI" id="CHEBI:29105"/>
    </ligand>
</feature>
<dbReference type="HAMAP" id="MF_00501">
    <property type="entry name" value="Ribosomal_bL31_1"/>
    <property type="match status" value="1"/>
</dbReference>
<dbReference type="Proteomes" id="UP000466431">
    <property type="component" value="Chromosome"/>
</dbReference>
<organism evidence="9 10">
    <name type="scientific">Mycolicibacterium celeriflavum</name>
    <name type="common">Mycobacterium celeriflavum</name>
    <dbReference type="NCBI Taxonomy" id="1249101"/>
    <lineage>
        <taxon>Bacteria</taxon>
        <taxon>Bacillati</taxon>
        <taxon>Actinomycetota</taxon>
        <taxon>Actinomycetes</taxon>
        <taxon>Mycobacteriales</taxon>
        <taxon>Mycobacteriaceae</taxon>
        <taxon>Mycolicibacterium</taxon>
    </lineage>
</organism>
<feature type="binding site" evidence="7">
    <location>
        <position position="74"/>
    </location>
    <ligand>
        <name>Zn(2+)</name>
        <dbReference type="ChEBI" id="CHEBI:29105"/>
    </ligand>
</feature>
<evidence type="ECO:0000256" key="3">
    <source>
        <dbReference type="ARBA" id="ARBA00022884"/>
    </source>
</evidence>
<keyword evidence="4 7" id="KW-0689">Ribosomal protein</keyword>
<keyword evidence="3 7" id="KW-0694">RNA-binding</keyword>
<dbReference type="Pfam" id="PF01197">
    <property type="entry name" value="Ribosomal_L31"/>
    <property type="match status" value="1"/>
</dbReference>
<evidence type="ECO:0000256" key="1">
    <source>
        <dbReference type="ARBA" id="ARBA00009296"/>
    </source>
</evidence>
<dbReference type="GO" id="GO:0046872">
    <property type="term" value="F:metal ion binding"/>
    <property type="evidence" value="ECO:0007669"/>
    <property type="project" value="UniProtKB-KW"/>
</dbReference>
<proteinExistence type="inferred from homology"/>
<accession>A0A7I7RP39</accession>
<dbReference type="NCBIfam" id="NF000612">
    <property type="entry name" value="PRK00019.1"/>
    <property type="match status" value="1"/>
</dbReference>
<dbReference type="NCBIfam" id="NF001809">
    <property type="entry name" value="PRK00528.1"/>
    <property type="match status" value="1"/>
</dbReference>
<reference evidence="9 10" key="1">
    <citation type="journal article" date="2019" name="Emerg. Microbes Infect.">
        <title>Comprehensive subspecies identification of 175 nontuberculous mycobacteria species based on 7547 genomic profiles.</title>
        <authorList>
            <person name="Matsumoto Y."/>
            <person name="Kinjo T."/>
            <person name="Motooka D."/>
            <person name="Nabeya D."/>
            <person name="Jung N."/>
            <person name="Uechi K."/>
            <person name="Horii T."/>
            <person name="Iida T."/>
            <person name="Fujita J."/>
            <person name="Nakamura S."/>
        </authorList>
    </citation>
    <scope>NUCLEOTIDE SEQUENCE [LARGE SCALE GENOMIC DNA]</scope>
    <source>
        <strain evidence="9 10">JCM 18439</strain>
    </source>
</reference>
<evidence type="ECO:0000256" key="7">
    <source>
        <dbReference type="HAMAP-Rule" id="MF_00501"/>
    </source>
</evidence>
<dbReference type="GO" id="GO:0006412">
    <property type="term" value="P:translation"/>
    <property type="evidence" value="ECO:0007669"/>
    <property type="project" value="UniProtKB-UniRule"/>
</dbReference>
<dbReference type="GO" id="GO:0019843">
    <property type="term" value="F:rRNA binding"/>
    <property type="evidence" value="ECO:0007669"/>
    <property type="project" value="UniProtKB-KW"/>
</dbReference>
<dbReference type="NCBIfam" id="TIGR00105">
    <property type="entry name" value="L31"/>
    <property type="match status" value="1"/>
</dbReference>
<evidence type="ECO:0000256" key="8">
    <source>
        <dbReference type="SAM" id="MobiDB-lite"/>
    </source>
</evidence>
<feature type="binding site" evidence="7">
    <location>
        <position position="99"/>
    </location>
    <ligand>
        <name>Zn(2+)</name>
        <dbReference type="ChEBI" id="CHEBI:29105"/>
    </ligand>
</feature>
<dbReference type="PROSITE" id="PS01143">
    <property type="entry name" value="RIBOSOMAL_L31"/>
    <property type="match status" value="1"/>
</dbReference>
<evidence type="ECO:0000256" key="5">
    <source>
        <dbReference type="ARBA" id="ARBA00023274"/>
    </source>
</evidence>
<feature type="region of interest" description="Disordered" evidence="8">
    <location>
        <begin position="124"/>
        <end position="146"/>
    </location>
</feature>
<comment type="subunit">
    <text evidence="7">Part of the 50S ribosomal subunit.</text>
</comment>
<evidence type="ECO:0000256" key="6">
    <source>
        <dbReference type="ARBA" id="ARBA00035687"/>
    </source>
</evidence>
<keyword evidence="7" id="KW-0479">Metal-binding</keyword>
<dbReference type="GO" id="GO:1990904">
    <property type="term" value="C:ribonucleoprotein complex"/>
    <property type="evidence" value="ECO:0007669"/>
    <property type="project" value="UniProtKB-KW"/>
</dbReference>
<keyword evidence="7" id="KW-0862">Zinc</keyword>
<evidence type="ECO:0000256" key="4">
    <source>
        <dbReference type="ARBA" id="ARBA00022980"/>
    </source>
</evidence>
<dbReference type="SUPFAM" id="SSF143800">
    <property type="entry name" value="L28p-like"/>
    <property type="match status" value="1"/>
</dbReference>
<feature type="binding site" evidence="7">
    <location>
        <position position="96"/>
    </location>
    <ligand>
        <name>Zn(2+)</name>
        <dbReference type="ChEBI" id="CHEBI:29105"/>
    </ligand>
</feature>
<dbReference type="PANTHER" id="PTHR33280">
    <property type="entry name" value="50S RIBOSOMAL PROTEIN L31, CHLOROPLASTIC"/>
    <property type="match status" value="1"/>
</dbReference>
<comment type="cofactor">
    <cofactor evidence="7">
        <name>Zn(2+)</name>
        <dbReference type="ChEBI" id="CHEBI:29105"/>
    </cofactor>
    <text evidence="7">Binds 1 zinc ion per subunit.</text>
</comment>
<dbReference type="GO" id="GO:0005840">
    <property type="term" value="C:ribosome"/>
    <property type="evidence" value="ECO:0007669"/>
    <property type="project" value="UniProtKB-KW"/>
</dbReference>
<dbReference type="Gene3D" id="4.10.830.30">
    <property type="entry name" value="Ribosomal protein L31"/>
    <property type="match status" value="1"/>
</dbReference>
<dbReference type="KEGG" id="mcee:MCEL_46370"/>
<dbReference type="InterPro" id="IPR034704">
    <property type="entry name" value="Ribosomal_bL28/bL31-like_sf"/>
</dbReference>
<dbReference type="InterPro" id="IPR027491">
    <property type="entry name" value="Ribosomal_bL31_A"/>
</dbReference>
<dbReference type="PANTHER" id="PTHR33280:SF1">
    <property type="entry name" value="LARGE RIBOSOMAL SUBUNIT PROTEIN BL31C"/>
    <property type="match status" value="1"/>
</dbReference>
<comment type="function">
    <text evidence="7">Binds the 23S rRNA.</text>
</comment>
<gene>
    <name evidence="7" type="primary">rpmE</name>
    <name evidence="9" type="ORF">MCEL_46370</name>
</gene>
<evidence type="ECO:0000256" key="2">
    <source>
        <dbReference type="ARBA" id="ARBA00022730"/>
    </source>
</evidence>
<name>A0A7I7RP39_MYCCF</name>
<dbReference type="EMBL" id="AP022591">
    <property type="protein sequence ID" value="BBY46342.1"/>
    <property type="molecule type" value="Genomic_DNA"/>
</dbReference>
<dbReference type="InterPro" id="IPR042105">
    <property type="entry name" value="Ribosomal_bL31_sf"/>
</dbReference>
<dbReference type="GO" id="GO:0003735">
    <property type="term" value="F:structural constituent of ribosome"/>
    <property type="evidence" value="ECO:0007669"/>
    <property type="project" value="InterPro"/>
</dbReference>
<keyword evidence="5 7" id="KW-0687">Ribonucleoprotein</keyword>
<evidence type="ECO:0000313" key="10">
    <source>
        <dbReference type="Proteomes" id="UP000466431"/>
    </source>
</evidence>
<sequence>MAAGSPRSPAEAEYPPLRTRLGTWRLSWHNGPPTLGSRFTPVTSSTEGRPGATIEEETMKSGIHPDYVETTVHCGCGNTFTTRSTKQSGQIHVEVCSQCHPFYTGKQKILDSGGRVARFEKRYGKRAGASAATGQSKAADKSASDK</sequence>
<dbReference type="AlphaFoldDB" id="A0A7I7RP39"/>
<comment type="similarity">
    <text evidence="1 7">Belongs to the bacterial ribosomal protein bL31 family. Type A subfamily.</text>
</comment>
<keyword evidence="10" id="KW-1185">Reference proteome</keyword>
<evidence type="ECO:0000313" key="9">
    <source>
        <dbReference type="EMBL" id="BBY46342.1"/>
    </source>
</evidence>